<evidence type="ECO:0000313" key="6">
    <source>
        <dbReference type="Proteomes" id="UP000758603"/>
    </source>
</evidence>
<dbReference type="Gene3D" id="3.30.160.60">
    <property type="entry name" value="Classic Zinc Finger"/>
    <property type="match status" value="1"/>
</dbReference>
<evidence type="ECO:0008006" key="7">
    <source>
        <dbReference type="Google" id="ProtNLM"/>
    </source>
</evidence>
<evidence type="ECO:0000256" key="2">
    <source>
        <dbReference type="PROSITE-ProRule" id="PRU00042"/>
    </source>
</evidence>
<dbReference type="PROSITE" id="PS50157">
    <property type="entry name" value="ZINC_FINGER_C2H2_2"/>
    <property type="match status" value="1"/>
</dbReference>
<dbReference type="PANTHER" id="PTHR37535">
    <property type="entry name" value="FLUG DOMAIN PROTEIN"/>
    <property type="match status" value="1"/>
</dbReference>
<keyword evidence="2" id="KW-0479">Metal-binding</keyword>
<dbReference type="RefSeq" id="XP_045962881.1">
    <property type="nucleotide sequence ID" value="XM_046099759.1"/>
</dbReference>
<evidence type="ECO:0000256" key="1">
    <source>
        <dbReference type="ARBA" id="ARBA00011353"/>
    </source>
</evidence>
<organism evidence="5 6">
    <name type="scientific">Truncatella angustata</name>
    <dbReference type="NCBI Taxonomy" id="152316"/>
    <lineage>
        <taxon>Eukaryota</taxon>
        <taxon>Fungi</taxon>
        <taxon>Dikarya</taxon>
        <taxon>Ascomycota</taxon>
        <taxon>Pezizomycotina</taxon>
        <taxon>Sordariomycetes</taxon>
        <taxon>Xylariomycetidae</taxon>
        <taxon>Amphisphaeriales</taxon>
        <taxon>Sporocadaceae</taxon>
        <taxon>Truncatella</taxon>
    </lineage>
</organism>
<dbReference type="SMART" id="SM00298">
    <property type="entry name" value="CHROMO"/>
    <property type="match status" value="2"/>
</dbReference>
<feature type="domain" description="Chromo" evidence="3">
    <location>
        <begin position="1057"/>
        <end position="1089"/>
    </location>
</feature>
<dbReference type="PROSITE" id="PS50013">
    <property type="entry name" value="CHROMO_2"/>
    <property type="match status" value="1"/>
</dbReference>
<dbReference type="GeneID" id="70128651"/>
<keyword evidence="6" id="KW-1185">Reference proteome</keyword>
<sequence>MPSTCNADRVRGKKVHAGPITATEKKAKSREYTTVYQTQEIDVSPFVAPSTAKARNKIWGEWLQHCEDASTESVSAWTMFLRNSQSSEGQAPFRAFLRTYVESSVKKTLVLGPEEFVYVRTVDMAFTVQEVWRRLVAAAENHVMSALRQQYPSEASTWRLRWMSKEEGKKEGPAFRIVQWIFQELAPEIGLCTDPSYRKIEMTSTDVDVILTTLWSESHNIPCDPDTRVDFHAFILFAAIGGFRRGTILKVKYNQFRVAVVRDPEDRSRRKIVVTITIKRNKIKETAKTTRLRNGGYIGFSITLVPYRVFCLASLIITRAIQRNAFEAEFKTIDEIFDQPDLEESDFVPLKWKPDFAPKTAFSISSSTADTLWYLVLLVAGLREAARLYSLRVGAGARMDGVISDALRNYVMSHSTGVFESSYQGHDVRKSLMELAFGTRAGKEELLFERLRDTSLSRDPNAPIRISPEDEQRFESRNDIRQLRSAIATTHDRGEKNKLRASLQSNLTTLRRLRLEEIRAEYFKHVDFMRAKGLSTAMYGLSSRNSGVLKTPIAVMVTSLLKPSANESVADRDLMTRRYMKAVLGFLTDSTTNNEKLLISTVPSPKVIDGKINEKSRCLLCKKTFCDRSALTRHYNGHIALFDQPFPCPECDSYSTTAIDSLGRAEWSNHVERTHGRRNAPNWSQSKNSESFGCLICSSTHTSFTALIGHINRHNGSSQQTWPMSCAECVRMGKPEVKLGSLWSLLEHLQVIHIPSAKFCGLCGHICSTSSGLTRHFTLKHKKDFETPLSCPACNDAGEKPMEIDGFAAWQSHVSCDHSSWNLYSTSPKVVESFEMYKDGSLSTTKSLAPHKRQREDLEDYSNEFSDNENFDETKFYTTMNGVNTALQVGFIPEQNNVVTRAEHIAPGDDEPSYITLQASNHYPDHERDRCDVRSNSSAPLIGEMSSNQILDFIDPALQLCTTQIDLGNMLTLDHSCNDSEANNNFDNAEIDYSIAEDLRSQEFTVDCILERWKKGQFLLKWFIDGTCSWVARADINDKLLQDFEINYKGFRQGVTVLRNRRRNGKLEYRVRWEGRPSIEDSWVQEKDLDPEFAADLRGDLPLKPAKKRRRVH</sequence>
<dbReference type="InterPro" id="IPR013087">
    <property type="entry name" value="Znf_C2H2_type"/>
</dbReference>
<dbReference type="EMBL" id="JAGPXC010000002">
    <property type="protein sequence ID" value="KAH6658647.1"/>
    <property type="molecule type" value="Genomic_DNA"/>
</dbReference>
<evidence type="ECO:0000313" key="5">
    <source>
        <dbReference type="EMBL" id="KAH6658647.1"/>
    </source>
</evidence>
<proteinExistence type="predicted"/>
<gene>
    <name evidence="5" type="ORF">BKA67DRAFT_533773</name>
</gene>
<accession>A0A9P8UUB1</accession>
<dbReference type="PROSITE" id="PS00028">
    <property type="entry name" value="ZINC_FINGER_C2H2_1"/>
    <property type="match status" value="2"/>
</dbReference>
<keyword evidence="2" id="KW-0862">Zinc</keyword>
<comment type="caution">
    <text evidence="5">The sequence shown here is derived from an EMBL/GenBank/DDBJ whole genome shotgun (WGS) entry which is preliminary data.</text>
</comment>
<dbReference type="InterPro" id="IPR021842">
    <property type="entry name" value="DUF3435"/>
</dbReference>
<dbReference type="PANTHER" id="PTHR37535:SF3">
    <property type="entry name" value="FLUG DOMAIN-CONTAINING PROTEIN"/>
    <property type="match status" value="1"/>
</dbReference>
<dbReference type="GO" id="GO:0006338">
    <property type="term" value="P:chromatin remodeling"/>
    <property type="evidence" value="ECO:0007669"/>
    <property type="project" value="UniProtKB-ARBA"/>
</dbReference>
<evidence type="ECO:0000259" key="3">
    <source>
        <dbReference type="PROSITE" id="PS50013"/>
    </source>
</evidence>
<dbReference type="SUPFAM" id="SSF54160">
    <property type="entry name" value="Chromo domain-like"/>
    <property type="match status" value="1"/>
</dbReference>
<protein>
    <recommendedName>
        <fullName evidence="7">Chromo domain-containing protein</fullName>
    </recommendedName>
</protein>
<reference evidence="5" key="1">
    <citation type="journal article" date="2021" name="Nat. Commun.">
        <title>Genetic determinants of endophytism in the Arabidopsis root mycobiome.</title>
        <authorList>
            <person name="Mesny F."/>
            <person name="Miyauchi S."/>
            <person name="Thiergart T."/>
            <person name="Pickel B."/>
            <person name="Atanasova L."/>
            <person name="Karlsson M."/>
            <person name="Huettel B."/>
            <person name="Barry K.W."/>
            <person name="Haridas S."/>
            <person name="Chen C."/>
            <person name="Bauer D."/>
            <person name="Andreopoulos W."/>
            <person name="Pangilinan J."/>
            <person name="LaButti K."/>
            <person name="Riley R."/>
            <person name="Lipzen A."/>
            <person name="Clum A."/>
            <person name="Drula E."/>
            <person name="Henrissat B."/>
            <person name="Kohler A."/>
            <person name="Grigoriev I.V."/>
            <person name="Martin F.M."/>
            <person name="Hacquard S."/>
        </authorList>
    </citation>
    <scope>NUCLEOTIDE SEQUENCE</scope>
    <source>
        <strain evidence="5">MPI-SDFR-AT-0073</strain>
    </source>
</reference>
<dbReference type="InterPro" id="IPR000953">
    <property type="entry name" value="Chromo/chromo_shadow_dom"/>
</dbReference>
<dbReference type="OrthoDB" id="5243844at2759"/>
<dbReference type="CDD" id="cd00024">
    <property type="entry name" value="CD_CSD"/>
    <property type="match status" value="1"/>
</dbReference>
<dbReference type="AlphaFoldDB" id="A0A9P8UUB1"/>
<evidence type="ECO:0000259" key="4">
    <source>
        <dbReference type="PROSITE" id="PS50157"/>
    </source>
</evidence>
<keyword evidence="2" id="KW-0863">Zinc-finger</keyword>
<feature type="domain" description="C2H2-type" evidence="4">
    <location>
        <begin position="616"/>
        <end position="638"/>
    </location>
</feature>
<dbReference type="Gene3D" id="2.40.50.40">
    <property type="match status" value="1"/>
</dbReference>
<name>A0A9P8UUB1_9PEZI</name>
<dbReference type="GO" id="GO:0008270">
    <property type="term" value="F:zinc ion binding"/>
    <property type="evidence" value="ECO:0007669"/>
    <property type="project" value="UniProtKB-KW"/>
</dbReference>
<dbReference type="Pfam" id="PF11917">
    <property type="entry name" value="DUF3435"/>
    <property type="match status" value="1"/>
</dbReference>
<comment type="subunit">
    <text evidence="1">Component of the NuA4 histone acetyltransferase complex.</text>
</comment>
<dbReference type="Proteomes" id="UP000758603">
    <property type="component" value="Unassembled WGS sequence"/>
</dbReference>
<dbReference type="SMART" id="SM00355">
    <property type="entry name" value="ZnF_C2H2"/>
    <property type="match status" value="6"/>
</dbReference>
<dbReference type="InterPro" id="IPR016197">
    <property type="entry name" value="Chromo-like_dom_sf"/>
</dbReference>